<comment type="catalytic activity">
    <reaction evidence="1">
        <text>aldehydo-D-ribose 5-phosphate = D-ribulose 5-phosphate</text>
        <dbReference type="Rhea" id="RHEA:14657"/>
        <dbReference type="ChEBI" id="CHEBI:58121"/>
        <dbReference type="ChEBI" id="CHEBI:58273"/>
        <dbReference type="EC" id="5.3.1.6"/>
    </reaction>
</comment>
<feature type="region of interest" description="Disordered" evidence="6">
    <location>
        <begin position="1"/>
        <end position="25"/>
    </location>
</feature>
<dbReference type="EC" id="5.3.1.6" evidence="4"/>
<evidence type="ECO:0000313" key="8">
    <source>
        <dbReference type="Proteomes" id="UP000000763"/>
    </source>
</evidence>
<dbReference type="Gene3D" id="3.40.50.1360">
    <property type="match status" value="1"/>
</dbReference>
<organism evidence="7 8">
    <name type="scientific">Oryza sativa subsp. japonica</name>
    <name type="common">Rice</name>
    <dbReference type="NCBI Taxonomy" id="39947"/>
    <lineage>
        <taxon>Eukaryota</taxon>
        <taxon>Viridiplantae</taxon>
        <taxon>Streptophyta</taxon>
        <taxon>Embryophyta</taxon>
        <taxon>Tracheophyta</taxon>
        <taxon>Spermatophyta</taxon>
        <taxon>Magnoliopsida</taxon>
        <taxon>Liliopsida</taxon>
        <taxon>Poales</taxon>
        <taxon>Poaceae</taxon>
        <taxon>BOP clade</taxon>
        <taxon>Oryzoideae</taxon>
        <taxon>Oryzeae</taxon>
        <taxon>Oryzinae</taxon>
        <taxon>Oryza</taxon>
        <taxon>Oryza sativa</taxon>
    </lineage>
</organism>
<reference evidence="8" key="2">
    <citation type="journal article" date="2008" name="Nucleic Acids Res.">
        <title>The rice annotation project database (RAP-DB): 2008 update.</title>
        <authorList>
            <consortium name="The rice annotation project (RAP)"/>
        </authorList>
    </citation>
    <scope>GENOME REANNOTATION</scope>
    <source>
        <strain evidence="8">cv. Nipponbare</strain>
    </source>
</reference>
<dbReference type="InterPro" id="IPR050262">
    <property type="entry name" value="Ribose-5P_isomerase"/>
</dbReference>
<dbReference type="InterPro" id="IPR004788">
    <property type="entry name" value="Ribose5P_isomerase_type_A"/>
</dbReference>
<dbReference type="EMBL" id="AC084320">
    <property type="protein sequence ID" value="AAK09222.1"/>
    <property type="molecule type" value="Genomic_DNA"/>
</dbReference>
<feature type="compositionally biased region" description="Low complexity" evidence="6">
    <location>
        <begin position="1"/>
        <end position="14"/>
    </location>
</feature>
<evidence type="ECO:0000256" key="4">
    <source>
        <dbReference type="ARBA" id="ARBA00011959"/>
    </source>
</evidence>
<dbReference type="GO" id="GO:0009052">
    <property type="term" value="P:pentose-phosphate shunt, non-oxidative branch"/>
    <property type="evidence" value="ECO:0007669"/>
    <property type="project" value="InterPro"/>
</dbReference>
<dbReference type="UniPathway" id="UPA00115">
    <property type="reaction ID" value="UER00412"/>
</dbReference>
<evidence type="ECO:0000313" key="7">
    <source>
        <dbReference type="EMBL" id="AAK09222.1"/>
    </source>
</evidence>
<dbReference type="SUPFAM" id="SSF100950">
    <property type="entry name" value="NagB/RpiA/CoA transferase-like"/>
    <property type="match status" value="1"/>
</dbReference>
<evidence type="ECO:0000256" key="3">
    <source>
        <dbReference type="ARBA" id="ARBA00008088"/>
    </source>
</evidence>
<gene>
    <name evidence="7" type="primary">OSJNBa0091J19.22</name>
</gene>
<dbReference type="Gene3D" id="3.30.70.260">
    <property type="match status" value="1"/>
</dbReference>
<evidence type="ECO:0000256" key="2">
    <source>
        <dbReference type="ARBA" id="ARBA00004988"/>
    </source>
</evidence>
<evidence type="ECO:0000256" key="5">
    <source>
        <dbReference type="ARBA" id="ARBA00023235"/>
    </source>
</evidence>
<dbReference type="AlphaFoldDB" id="Q9AY68"/>
<name>Q9AY68_ORYSJ</name>
<sequence length="258" mass="27007">MDAVAGASVSSSSARLRPCPRPRRIGNVAPATVRRRSRRRAVTCAAAADADVVGLFDAAKLTVDRFVESGMVVGLGSGPASGLAIQYLGTRLRRGSLTGILGIPSSTISASEAVKAGIQVSSYEEGTQIDFAFTDADIIEEDTMTAVIGRRKTESGEPSFMVEKGIVKSADKLAFIIGHEKYVKGIEGSIPVLVKSVWRRPSIGTAGPLGGDFPLVTKEGHHVLDVIFTTPIPDLGKVAESLEKIAGVVDHGIVSSIP</sequence>
<dbReference type="SUPFAM" id="SSF75445">
    <property type="entry name" value="D-ribose-5-phosphate isomerase (RpiA), lid domain"/>
    <property type="match status" value="1"/>
</dbReference>
<reference evidence="8" key="1">
    <citation type="journal article" date="2005" name="Nature">
        <title>The map-based sequence of the rice genome.</title>
        <authorList>
            <consortium name="International rice genome sequencing project (IRGSP)"/>
            <person name="Matsumoto T."/>
            <person name="Wu J."/>
            <person name="Kanamori H."/>
            <person name="Katayose Y."/>
            <person name="Fujisawa M."/>
            <person name="Namiki N."/>
            <person name="Mizuno H."/>
            <person name="Yamamoto K."/>
            <person name="Antonio B.A."/>
            <person name="Baba T."/>
            <person name="Sakata K."/>
            <person name="Nagamura Y."/>
            <person name="Aoki H."/>
            <person name="Arikawa K."/>
            <person name="Arita K."/>
            <person name="Bito T."/>
            <person name="Chiden Y."/>
            <person name="Fujitsuka N."/>
            <person name="Fukunaka R."/>
            <person name="Hamada M."/>
            <person name="Harada C."/>
            <person name="Hayashi A."/>
            <person name="Hijishita S."/>
            <person name="Honda M."/>
            <person name="Hosokawa S."/>
            <person name="Ichikawa Y."/>
            <person name="Idonuma A."/>
            <person name="Iijima M."/>
            <person name="Ikeda M."/>
            <person name="Ikeno M."/>
            <person name="Ito K."/>
            <person name="Ito S."/>
            <person name="Ito T."/>
            <person name="Ito Y."/>
            <person name="Ito Y."/>
            <person name="Iwabuchi A."/>
            <person name="Kamiya K."/>
            <person name="Karasawa W."/>
            <person name="Kurita K."/>
            <person name="Katagiri S."/>
            <person name="Kikuta A."/>
            <person name="Kobayashi H."/>
            <person name="Kobayashi N."/>
            <person name="Machita K."/>
            <person name="Maehara T."/>
            <person name="Masukawa M."/>
            <person name="Mizubayashi T."/>
            <person name="Mukai Y."/>
            <person name="Nagasaki H."/>
            <person name="Nagata Y."/>
            <person name="Naito S."/>
            <person name="Nakashima M."/>
            <person name="Nakama Y."/>
            <person name="Nakamichi Y."/>
            <person name="Nakamura M."/>
            <person name="Meguro A."/>
            <person name="Negishi M."/>
            <person name="Ohta I."/>
            <person name="Ohta T."/>
            <person name="Okamoto M."/>
            <person name="Ono N."/>
            <person name="Saji S."/>
            <person name="Sakaguchi M."/>
            <person name="Sakai K."/>
            <person name="Shibata M."/>
            <person name="Shimokawa T."/>
            <person name="Song J."/>
            <person name="Takazaki Y."/>
            <person name="Terasawa K."/>
            <person name="Tsugane M."/>
            <person name="Tsuji K."/>
            <person name="Ueda S."/>
            <person name="Waki K."/>
            <person name="Yamagata H."/>
            <person name="Yamamoto M."/>
            <person name="Yamamoto S."/>
            <person name="Yamane H."/>
            <person name="Yoshiki S."/>
            <person name="Yoshihara R."/>
            <person name="Yukawa K."/>
            <person name="Zhong H."/>
            <person name="Yano M."/>
            <person name="Yuan Q."/>
            <person name="Ouyang S."/>
            <person name="Liu J."/>
            <person name="Jones K.M."/>
            <person name="Gansberger K."/>
            <person name="Moffat K."/>
            <person name="Hill J."/>
            <person name="Bera J."/>
            <person name="Fadrosh D."/>
            <person name="Jin S."/>
            <person name="Johri S."/>
            <person name="Kim M."/>
            <person name="Overton L."/>
            <person name="Reardon M."/>
            <person name="Tsitrin T."/>
            <person name="Vuong H."/>
            <person name="Weaver B."/>
            <person name="Ciecko A."/>
            <person name="Tallon L."/>
            <person name="Jackson J."/>
            <person name="Pai G."/>
            <person name="Aken S.V."/>
            <person name="Utterback T."/>
            <person name="Reidmuller S."/>
            <person name="Feldblyum T."/>
            <person name="Hsiao J."/>
            <person name="Zismann V."/>
            <person name="Iobst S."/>
            <person name="de Vazeille A.R."/>
            <person name="Buell C.R."/>
            <person name="Ying K."/>
            <person name="Li Y."/>
            <person name="Lu T."/>
            <person name="Huang Y."/>
            <person name="Zhao Q."/>
            <person name="Feng Q."/>
            <person name="Zhang L."/>
            <person name="Zhu J."/>
            <person name="Weng Q."/>
            <person name="Mu J."/>
            <person name="Lu Y."/>
            <person name="Fan D."/>
            <person name="Liu Y."/>
            <person name="Guan J."/>
            <person name="Zhang Y."/>
            <person name="Yu S."/>
            <person name="Liu X."/>
            <person name="Zhang Y."/>
            <person name="Hong G."/>
            <person name="Han B."/>
            <person name="Choisne N."/>
            <person name="Demange N."/>
            <person name="Orjeda G."/>
            <person name="Samain S."/>
            <person name="Cattolico L."/>
            <person name="Pelletier E."/>
            <person name="Couloux A."/>
            <person name="Segurens B."/>
            <person name="Wincker P."/>
            <person name="D'Hont A."/>
            <person name="Scarpelli C."/>
            <person name="Weissenbach J."/>
            <person name="Salanoubat M."/>
            <person name="Quetier F."/>
            <person name="Yu Y."/>
            <person name="Kim H.R."/>
            <person name="Rambo T."/>
            <person name="Currie J."/>
            <person name="Collura K."/>
            <person name="Luo M."/>
            <person name="Yang T."/>
            <person name="Ammiraju J.S.S."/>
            <person name="Engler F."/>
            <person name="Soderlund C."/>
            <person name="Wing R.A."/>
            <person name="Palmer L.E."/>
            <person name="de la Bastide M."/>
            <person name="Spiegel L."/>
            <person name="Nascimento L."/>
            <person name="Zutavern T."/>
            <person name="O'Shaughnessy A."/>
            <person name="Dike S."/>
            <person name="Dedhia N."/>
            <person name="Preston R."/>
            <person name="Balija V."/>
            <person name="McCombie W.R."/>
            <person name="Chow T."/>
            <person name="Chen H."/>
            <person name="Chung M."/>
            <person name="Chen C."/>
            <person name="Shaw J."/>
            <person name="Wu H."/>
            <person name="Hsiao K."/>
            <person name="Chao Y."/>
            <person name="Chu M."/>
            <person name="Cheng C."/>
            <person name="Hour A."/>
            <person name="Lee P."/>
            <person name="Lin S."/>
            <person name="Lin Y."/>
            <person name="Liou J."/>
            <person name="Liu S."/>
            <person name="Hsing Y."/>
            <person name="Raghuvanshi S."/>
            <person name="Mohanty A."/>
            <person name="Bharti A.K."/>
            <person name="Gaur A."/>
            <person name="Gupta V."/>
            <person name="Kumar D."/>
            <person name="Ravi V."/>
            <person name="Vij S."/>
            <person name="Kapur A."/>
            <person name="Khurana P."/>
            <person name="Khurana P."/>
            <person name="Khurana J.P."/>
            <person name="Tyagi A.K."/>
            <person name="Gaikwad K."/>
            <person name="Singh A."/>
            <person name="Dalal V."/>
            <person name="Srivastava S."/>
            <person name="Dixit A."/>
            <person name="Pal A.K."/>
            <person name="Ghazi I.A."/>
            <person name="Yadav M."/>
            <person name="Pandit A."/>
            <person name="Bhargava A."/>
            <person name="Sureshbabu K."/>
            <person name="Batra K."/>
            <person name="Sharma T.R."/>
            <person name="Mohapatra T."/>
            <person name="Singh N.K."/>
            <person name="Messing J."/>
            <person name="Nelson A.B."/>
            <person name="Fuks G."/>
            <person name="Kavchok S."/>
            <person name="Keizer G."/>
            <person name="Linton E."/>
            <person name="Llaca V."/>
            <person name="Song R."/>
            <person name="Tanyolac B."/>
            <person name="Young S."/>
            <person name="Ho-Il K."/>
            <person name="Hahn J.H."/>
            <person name="Sangsakoo G."/>
            <person name="Vanavichit A."/>
            <person name="de Mattos Luiz.A.T."/>
            <person name="Zimmer P.D."/>
            <person name="Malone G."/>
            <person name="Dellagostin O."/>
            <person name="de Oliveira A.C."/>
            <person name="Bevan M."/>
            <person name="Bancroft I."/>
            <person name="Minx P."/>
            <person name="Cordum H."/>
            <person name="Wilson R."/>
            <person name="Cheng Z."/>
            <person name="Jin W."/>
            <person name="Jiang J."/>
            <person name="Leong S.A."/>
            <person name="Iwama H."/>
            <person name="Gojobori T."/>
            <person name="Itoh T."/>
            <person name="Niimura Y."/>
            <person name="Fujii Y."/>
            <person name="Habara T."/>
            <person name="Sakai H."/>
            <person name="Sato Y."/>
            <person name="Wilson G."/>
            <person name="Kumar K."/>
            <person name="McCouch S."/>
            <person name="Juretic N."/>
            <person name="Hoen D."/>
            <person name="Wright S."/>
            <person name="Bruskiewich R."/>
            <person name="Bureau T."/>
            <person name="Miyao A."/>
            <person name="Hirochika H."/>
            <person name="Nishikawa T."/>
            <person name="Kadowaki K."/>
            <person name="Sugiura M."/>
            <person name="Burr B."/>
            <person name="Sasaki T."/>
        </authorList>
    </citation>
    <scope>NUCLEOTIDE SEQUENCE [LARGE SCALE GENOMIC DNA]</scope>
    <source>
        <strain evidence="8">cv. Nipponbare</strain>
    </source>
</reference>
<dbReference type="PANTHER" id="PTHR43748">
    <property type="entry name" value="RIBOSE-5-PHOSPHATE ISOMERASE 3, CHLOROPLASTIC-RELATED"/>
    <property type="match status" value="1"/>
</dbReference>
<keyword evidence="5" id="KW-0413">Isomerase</keyword>
<dbReference type="InterPro" id="IPR037171">
    <property type="entry name" value="NagB/RpiA_transferase-like"/>
</dbReference>
<proteinExistence type="inferred from homology"/>
<dbReference type="PANTHER" id="PTHR43748:SF1">
    <property type="entry name" value="RIBOSE-5-PHOSPHATE ISOMERASE 4, CHLOROPLASTIC-RELATED"/>
    <property type="match status" value="1"/>
</dbReference>
<protein>
    <recommendedName>
        <fullName evidence="4">ribose-5-phosphate isomerase</fullName>
        <ecNumber evidence="4">5.3.1.6</ecNumber>
    </recommendedName>
</protein>
<accession>Q9AY68</accession>
<dbReference type="Proteomes" id="UP000000763">
    <property type="component" value="Chromosome 3"/>
</dbReference>
<evidence type="ECO:0000256" key="1">
    <source>
        <dbReference type="ARBA" id="ARBA00001713"/>
    </source>
</evidence>
<comment type="pathway">
    <text evidence="2">Carbohydrate degradation; pentose phosphate pathway; D-ribose 5-phosphate from D-ribulose 5-phosphate (non-oxidative stage): step 1/1.</text>
</comment>
<dbReference type="GO" id="GO:0004751">
    <property type="term" value="F:ribose-5-phosphate isomerase activity"/>
    <property type="evidence" value="ECO:0007669"/>
    <property type="project" value="UniProtKB-EC"/>
</dbReference>
<comment type="similarity">
    <text evidence="3">Belongs to the ribose 5-phosphate isomerase family.</text>
</comment>
<dbReference type="Pfam" id="PF06026">
    <property type="entry name" value="Rib_5-P_isom_A"/>
    <property type="match status" value="1"/>
</dbReference>
<evidence type="ECO:0000256" key="6">
    <source>
        <dbReference type="SAM" id="MobiDB-lite"/>
    </source>
</evidence>